<feature type="compositionally biased region" description="Basic and acidic residues" evidence="1">
    <location>
        <begin position="1"/>
        <end position="20"/>
    </location>
</feature>
<accession>Q0RLF5</accession>
<organism evidence="2 3">
    <name type="scientific">Frankia alni (strain DSM 45986 / CECT 9034 / ACN14a)</name>
    <dbReference type="NCBI Taxonomy" id="326424"/>
    <lineage>
        <taxon>Bacteria</taxon>
        <taxon>Bacillati</taxon>
        <taxon>Actinomycetota</taxon>
        <taxon>Actinomycetes</taxon>
        <taxon>Frankiales</taxon>
        <taxon>Frankiaceae</taxon>
        <taxon>Frankia</taxon>
    </lineage>
</organism>
<dbReference type="Proteomes" id="UP000000657">
    <property type="component" value="Chromosome"/>
</dbReference>
<dbReference type="RefSeq" id="WP_011604155.1">
    <property type="nucleotide sequence ID" value="NC_008278.1"/>
</dbReference>
<dbReference type="STRING" id="326424.FRAAL3005"/>
<evidence type="ECO:0000256" key="1">
    <source>
        <dbReference type="SAM" id="MobiDB-lite"/>
    </source>
</evidence>
<feature type="compositionally biased region" description="Low complexity" evidence="1">
    <location>
        <begin position="49"/>
        <end position="59"/>
    </location>
</feature>
<dbReference type="KEGG" id="fal:FRAAL3005"/>
<name>Q0RLF5_FRAAA</name>
<reference evidence="2 3" key="1">
    <citation type="journal article" date="2007" name="Genome Res.">
        <title>Genome characteristics of facultatively symbiotic Frankia sp. strains reflect host range and host plant biogeography.</title>
        <authorList>
            <person name="Normand P."/>
            <person name="Lapierre P."/>
            <person name="Tisa L.S."/>
            <person name="Gogarten J.P."/>
            <person name="Alloisio N."/>
            <person name="Bagnarol E."/>
            <person name="Bassi C.A."/>
            <person name="Berry A.M."/>
            <person name="Bickhart D.M."/>
            <person name="Choisne N."/>
            <person name="Couloux A."/>
            <person name="Cournoyer B."/>
            <person name="Cruveiller S."/>
            <person name="Daubin V."/>
            <person name="Demange N."/>
            <person name="Francino M.P."/>
            <person name="Goltsman E."/>
            <person name="Huang Y."/>
            <person name="Kopp O.R."/>
            <person name="Labarre L."/>
            <person name="Lapidus A."/>
            <person name="Lavire C."/>
            <person name="Marechal J."/>
            <person name="Martinez M."/>
            <person name="Mastronunzio J.E."/>
            <person name="Mullin B.C."/>
            <person name="Niemann J."/>
            <person name="Pujic P."/>
            <person name="Rawnsley T."/>
            <person name="Rouy Z."/>
            <person name="Schenowitz C."/>
            <person name="Sellstedt A."/>
            <person name="Tavares F."/>
            <person name="Tomkins J.P."/>
            <person name="Vallenet D."/>
            <person name="Valverde C."/>
            <person name="Wall L.G."/>
            <person name="Wang Y."/>
            <person name="Medigue C."/>
            <person name="Benson D.R."/>
        </authorList>
    </citation>
    <scope>NUCLEOTIDE SEQUENCE [LARGE SCALE GENOMIC DNA]</scope>
    <source>
        <strain evidence="3">DSM 45986 / CECT 9034 / ACN14a</strain>
    </source>
</reference>
<keyword evidence="3" id="KW-1185">Reference proteome</keyword>
<feature type="compositionally biased region" description="Pro residues" evidence="1">
    <location>
        <begin position="60"/>
        <end position="93"/>
    </location>
</feature>
<dbReference type="AlphaFoldDB" id="Q0RLF5"/>
<dbReference type="EMBL" id="CT573213">
    <property type="protein sequence ID" value="CAJ61649.1"/>
    <property type="molecule type" value="Genomic_DNA"/>
</dbReference>
<feature type="region of interest" description="Disordered" evidence="1">
    <location>
        <begin position="1"/>
        <end position="116"/>
    </location>
</feature>
<sequence length="116" mass="12458">MTRGESPEQRPDPRLPRGPDWDAQVGPRRADDIAARLAAEEAGEETGDETLIAPAGWLPTGPPPPPAGPSSVPPWQQGPPPAPTPVYGGPPLPAWDDGGRPPARRGRGWLRRLFRR</sequence>
<feature type="compositionally biased region" description="Basic residues" evidence="1">
    <location>
        <begin position="102"/>
        <end position="116"/>
    </location>
</feature>
<protein>
    <submittedName>
        <fullName evidence="2">Uncharacterized protein</fullName>
    </submittedName>
</protein>
<evidence type="ECO:0000313" key="2">
    <source>
        <dbReference type="EMBL" id="CAJ61649.1"/>
    </source>
</evidence>
<proteinExistence type="predicted"/>
<evidence type="ECO:0000313" key="3">
    <source>
        <dbReference type="Proteomes" id="UP000000657"/>
    </source>
</evidence>
<dbReference type="HOGENOM" id="CLU_2093234_0_0_11"/>
<gene>
    <name evidence="2" type="ordered locus">FRAAL3005</name>
</gene>